<organism evidence="1 2">
    <name type="scientific">Lentibacillus cibarius</name>
    <dbReference type="NCBI Taxonomy" id="2583219"/>
    <lineage>
        <taxon>Bacteria</taxon>
        <taxon>Bacillati</taxon>
        <taxon>Bacillota</taxon>
        <taxon>Bacilli</taxon>
        <taxon>Bacillales</taxon>
        <taxon>Bacillaceae</taxon>
        <taxon>Lentibacillus</taxon>
    </lineage>
</organism>
<dbReference type="EMBL" id="VJMZ01000001">
    <property type="protein sequence ID" value="TRM11356.1"/>
    <property type="molecule type" value="Genomic_DNA"/>
</dbReference>
<dbReference type="Pfam" id="PF14179">
    <property type="entry name" value="YppG"/>
    <property type="match status" value="1"/>
</dbReference>
<comment type="caution">
    <text evidence="1">The sequence shown here is derived from an EMBL/GenBank/DDBJ whole genome shotgun (WGS) entry which is preliminary data.</text>
</comment>
<dbReference type="InterPro" id="IPR025555">
    <property type="entry name" value="YppG"/>
</dbReference>
<keyword evidence="2" id="KW-1185">Reference proteome</keyword>
<dbReference type="AlphaFoldDB" id="A0A549YHK5"/>
<evidence type="ECO:0000313" key="1">
    <source>
        <dbReference type="EMBL" id="TRM11356.1"/>
    </source>
</evidence>
<gene>
    <name evidence="1" type="ORF">FH966_06330</name>
</gene>
<name>A0A549YHK5_9BACI</name>
<reference evidence="1 2" key="1">
    <citation type="submission" date="2019-07" db="EMBL/GenBank/DDBJ databases">
        <title>Genomic analysis of Lentibacillus sp. NKC851-2.</title>
        <authorList>
            <person name="Oh Y.J."/>
        </authorList>
    </citation>
    <scope>NUCLEOTIDE SEQUENCE [LARGE SCALE GENOMIC DNA]</scope>
    <source>
        <strain evidence="1 2">NKC851-2</strain>
    </source>
</reference>
<evidence type="ECO:0000313" key="2">
    <source>
        <dbReference type="Proteomes" id="UP000319280"/>
    </source>
</evidence>
<evidence type="ECO:0008006" key="3">
    <source>
        <dbReference type="Google" id="ProtNLM"/>
    </source>
</evidence>
<dbReference type="Proteomes" id="UP000319280">
    <property type="component" value="Unassembled WGS sequence"/>
</dbReference>
<protein>
    <recommendedName>
        <fullName evidence="3">YppG-like protein</fullName>
    </recommendedName>
</protein>
<accession>A0A549YHK5</accession>
<proteinExistence type="predicted"/>
<dbReference type="RefSeq" id="WP_142790500.1">
    <property type="nucleotide sequence ID" value="NZ_VJMZ01000001.1"/>
</dbReference>
<sequence>MFRKNNPYWPPFDHYMDGSPNAMNNYNYYLPSHPTPFELYAKPKQPMPQDPYAMNHYTSGSMPTQGNLLQYFKDDNGELDYGKMLSTAQQAAKTAQQLSPVVKEVHSIIKQMNSGARY</sequence>